<dbReference type="GO" id="GO:0008324">
    <property type="term" value="F:monoatomic cation transmembrane transporter activity"/>
    <property type="evidence" value="ECO:0007669"/>
    <property type="project" value="InterPro"/>
</dbReference>
<dbReference type="PANTHER" id="PTHR32024">
    <property type="entry name" value="TRK SYSTEM POTASSIUM UPTAKE PROTEIN TRKG-RELATED"/>
    <property type="match status" value="1"/>
</dbReference>
<evidence type="ECO:0000313" key="9">
    <source>
        <dbReference type="EMBL" id="RFA08039.1"/>
    </source>
</evidence>
<evidence type="ECO:0000313" key="10">
    <source>
        <dbReference type="Proteomes" id="UP000256486"/>
    </source>
</evidence>
<evidence type="ECO:0000256" key="5">
    <source>
        <dbReference type="ARBA" id="ARBA00022989"/>
    </source>
</evidence>
<name>A0A3E0VEF8_9MICO</name>
<proteinExistence type="predicted"/>
<keyword evidence="3" id="KW-1003">Cell membrane</keyword>
<feature type="transmembrane region" description="Helical" evidence="8">
    <location>
        <begin position="97"/>
        <end position="121"/>
    </location>
</feature>
<feature type="transmembrane region" description="Helical" evidence="8">
    <location>
        <begin position="335"/>
        <end position="363"/>
    </location>
</feature>
<keyword evidence="10" id="KW-1185">Reference proteome</keyword>
<protein>
    <submittedName>
        <fullName evidence="9">Potassium transporter Trk</fullName>
    </submittedName>
</protein>
<comment type="caution">
    <text evidence="9">The sequence shown here is derived from an EMBL/GenBank/DDBJ whole genome shotgun (WGS) entry which is preliminary data.</text>
</comment>
<feature type="transmembrane region" description="Helical" evidence="8">
    <location>
        <begin position="36"/>
        <end position="54"/>
    </location>
</feature>
<organism evidence="9 10">
    <name type="scientific">Subtercola boreus</name>
    <dbReference type="NCBI Taxonomy" id="120213"/>
    <lineage>
        <taxon>Bacteria</taxon>
        <taxon>Bacillati</taxon>
        <taxon>Actinomycetota</taxon>
        <taxon>Actinomycetes</taxon>
        <taxon>Micrococcales</taxon>
        <taxon>Microbacteriaceae</taxon>
        <taxon>Subtercola</taxon>
    </lineage>
</organism>
<evidence type="ECO:0000256" key="1">
    <source>
        <dbReference type="ARBA" id="ARBA00004651"/>
    </source>
</evidence>
<dbReference type="EMBL" id="NBWZ01000001">
    <property type="protein sequence ID" value="RFA08039.1"/>
    <property type="molecule type" value="Genomic_DNA"/>
</dbReference>
<accession>A0A3E0VEF8</accession>
<dbReference type="InterPro" id="IPR003445">
    <property type="entry name" value="Cat_transpt"/>
</dbReference>
<evidence type="ECO:0000256" key="3">
    <source>
        <dbReference type="ARBA" id="ARBA00022475"/>
    </source>
</evidence>
<evidence type="ECO:0000256" key="6">
    <source>
        <dbReference type="ARBA" id="ARBA00023065"/>
    </source>
</evidence>
<keyword evidence="2" id="KW-0813">Transport</keyword>
<comment type="subcellular location">
    <subcellularLocation>
        <location evidence="1">Cell membrane</location>
        <topology evidence="1">Multi-pass membrane protein</topology>
    </subcellularLocation>
</comment>
<feature type="transmembrane region" description="Helical" evidence="8">
    <location>
        <begin position="160"/>
        <end position="181"/>
    </location>
</feature>
<keyword evidence="7 8" id="KW-0472">Membrane</keyword>
<dbReference type="Pfam" id="PF02386">
    <property type="entry name" value="TrkH"/>
    <property type="match status" value="1"/>
</dbReference>
<keyword evidence="6" id="KW-0406">Ion transport</keyword>
<dbReference type="GO" id="GO:0030001">
    <property type="term" value="P:metal ion transport"/>
    <property type="evidence" value="ECO:0007669"/>
    <property type="project" value="UniProtKB-ARBA"/>
</dbReference>
<keyword evidence="5 8" id="KW-1133">Transmembrane helix</keyword>
<dbReference type="GO" id="GO:0005886">
    <property type="term" value="C:plasma membrane"/>
    <property type="evidence" value="ECO:0007669"/>
    <property type="project" value="UniProtKB-SubCell"/>
</dbReference>
<evidence type="ECO:0000256" key="4">
    <source>
        <dbReference type="ARBA" id="ARBA00022692"/>
    </source>
</evidence>
<feature type="transmembrane region" description="Helical" evidence="8">
    <location>
        <begin position="383"/>
        <end position="408"/>
    </location>
</feature>
<dbReference type="RefSeq" id="WP_116413456.1">
    <property type="nucleotide sequence ID" value="NZ_NBWZ01000001.1"/>
</dbReference>
<reference evidence="9 10" key="1">
    <citation type="submission" date="2017-04" db="EMBL/GenBank/DDBJ databases">
        <title>Comparative genome analysis of Subtercola boreus.</title>
        <authorList>
            <person name="Cho Y.-J."/>
            <person name="Cho A."/>
            <person name="Kim O.-S."/>
            <person name="Lee J.-I."/>
        </authorList>
    </citation>
    <scope>NUCLEOTIDE SEQUENCE [LARGE SCALE GENOMIC DNA]</scope>
    <source>
        <strain evidence="9 10">K300</strain>
    </source>
</reference>
<keyword evidence="4 8" id="KW-0812">Transmembrane</keyword>
<feature type="transmembrane region" description="Helical" evidence="8">
    <location>
        <begin position="66"/>
        <end position="85"/>
    </location>
</feature>
<evidence type="ECO:0000256" key="8">
    <source>
        <dbReference type="SAM" id="Phobius"/>
    </source>
</evidence>
<dbReference type="Proteomes" id="UP000256486">
    <property type="component" value="Unassembled WGS sequence"/>
</dbReference>
<evidence type="ECO:0000256" key="2">
    <source>
        <dbReference type="ARBA" id="ARBA00022448"/>
    </source>
</evidence>
<dbReference type="AlphaFoldDB" id="A0A3E0VEF8"/>
<feature type="transmembrane region" description="Helical" evidence="8">
    <location>
        <begin position="440"/>
        <end position="465"/>
    </location>
</feature>
<dbReference type="OrthoDB" id="9810952at2"/>
<dbReference type="PANTHER" id="PTHR32024:SF1">
    <property type="entry name" value="KTR SYSTEM POTASSIUM UPTAKE PROTEIN B"/>
    <property type="match status" value="1"/>
</dbReference>
<feature type="transmembrane region" description="Helical" evidence="8">
    <location>
        <begin position="225"/>
        <end position="248"/>
    </location>
</feature>
<sequence>MSQGAPVRAPRYGVRSGSRRFRDAVEDFSGRSPSRFAVIVFVLLIVLFTFLFSLPISSATGTSTNLADSLFTAVTVICVTGLSTVDMATHWSFFGEAVIYLGVQIGALGVLTLASILGLVVSRRLGLRSRILAAGEADPSRTHSGVAGASQAVRLGEVGGLLATVAVSALVIEGGLALLLFPRMLIDGIPVGTAALQSLYYSAMAFTNTGFTPNADGLAPYASDYYFLTVLMIGVFLGSIGFPVIYAFSRALRTPGRNQWSLHVKLTLVTSVILLGAGGILYFALEFSNPATFGPLNGFDKGFQSLFLSTMTRSGGFSTIPIDQLNGSSMLVTDMLMFIGGGSASTAGGIKVTTIAILFLAAFAEARGNDQVQAFRRRIPVDILRLAVSVVLWGASTIAISAIIILQISKASLDDVLFDVISAFGTSGLSTGLTASLPDAGVYVMAATMFMGRIGTVTFAAALALRQRRQLFQNPEERPIVG</sequence>
<gene>
    <name evidence="9" type="ORF">B7R54_01510</name>
</gene>
<evidence type="ECO:0000256" key="7">
    <source>
        <dbReference type="ARBA" id="ARBA00023136"/>
    </source>
</evidence>
<feature type="transmembrane region" description="Helical" evidence="8">
    <location>
        <begin position="260"/>
        <end position="285"/>
    </location>
</feature>